<sequence>MEICSSSSKLEFHDCVLVYTIGHKNDIIEDCVRGNGVPYIIPGADPTDGGSYCYLFSANELFYGNITGGIWRTGIFYTISNISAAEKGINEIPSIDLQLYDPKRDLLWDPNAKVRNKLDEEVLKDMHLQDSSISALINHSTVIRFQKNTYKSIARNDIKSYIGISADYEDTITFPCIITSFPLKENHQFLNKSFSGFISIDVETYMHEINIERRLRTVLNSLGVAGIFTTFYYFLFGDKKIKPWGFMHQVFRSELEQLTTYKPVSSLNFEALNSMFSSDNKFEDYDKRFAYLEGLLSDYIINTQPLEVVQDKILINEDMTS</sequence>
<keyword evidence="3" id="KW-1185">Reference proteome</keyword>
<comment type="caution">
    <text evidence="2">The sequence shown here is derived from an EMBL/GenBank/DDBJ whole genome shotgun (WGS) entry which is preliminary data.</text>
</comment>
<feature type="transmembrane region" description="Helical" evidence="1">
    <location>
        <begin position="218"/>
        <end position="236"/>
    </location>
</feature>
<dbReference type="EMBL" id="CAJVPS010004876">
    <property type="protein sequence ID" value="CAG8609053.1"/>
    <property type="molecule type" value="Genomic_DNA"/>
</dbReference>
<dbReference type="AlphaFoldDB" id="A0A9N9CN22"/>
<keyword evidence="1" id="KW-0812">Transmembrane</keyword>
<evidence type="ECO:0000256" key="1">
    <source>
        <dbReference type="SAM" id="Phobius"/>
    </source>
</evidence>
<keyword evidence="1" id="KW-0472">Membrane</keyword>
<keyword evidence="1" id="KW-1133">Transmembrane helix</keyword>
<dbReference type="OrthoDB" id="2444199at2759"/>
<name>A0A9N9CN22_9GLOM</name>
<dbReference type="Proteomes" id="UP000789508">
    <property type="component" value="Unassembled WGS sequence"/>
</dbReference>
<accession>A0A9N9CN22</accession>
<organism evidence="2 3">
    <name type="scientific">Ambispora leptoticha</name>
    <dbReference type="NCBI Taxonomy" id="144679"/>
    <lineage>
        <taxon>Eukaryota</taxon>
        <taxon>Fungi</taxon>
        <taxon>Fungi incertae sedis</taxon>
        <taxon>Mucoromycota</taxon>
        <taxon>Glomeromycotina</taxon>
        <taxon>Glomeromycetes</taxon>
        <taxon>Archaeosporales</taxon>
        <taxon>Ambisporaceae</taxon>
        <taxon>Ambispora</taxon>
    </lineage>
</organism>
<proteinExistence type="predicted"/>
<protein>
    <submittedName>
        <fullName evidence="2">7299_t:CDS:1</fullName>
    </submittedName>
</protein>
<evidence type="ECO:0000313" key="3">
    <source>
        <dbReference type="Proteomes" id="UP000789508"/>
    </source>
</evidence>
<evidence type="ECO:0000313" key="2">
    <source>
        <dbReference type="EMBL" id="CAG8609053.1"/>
    </source>
</evidence>
<reference evidence="2" key="1">
    <citation type="submission" date="2021-06" db="EMBL/GenBank/DDBJ databases">
        <authorList>
            <person name="Kallberg Y."/>
            <person name="Tangrot J."/>
            <person name="Rosling A."/>
        </authorList>
    </citation>
    <scope>NUCLEOTIDE SEQUENCE</scope>
    <source>
        <strain evidence="2">FL130A</strain>
    </source>
</reference>
<gene>
    <name evidence="2" type="ORF">ALEPTO_LOCUS8480</name>
</gene>